<dbReference type="SMR" id="W5IDC3"/>
<dbReference type="AlphaFoldDB" id="W5IDC3"/>
<dbReference type="EvolutionaryTrace" id="W5IDC3"/>
<accession>W5IDC3</accession>
<organism evidence="1">
    <name type="scientific">Ruminococcus flavefaciens</name>
    <dbReference type="NCBI Taxonomy" id="1265"/>
    <lineage>
        <taxon>Bacteria</taxon>
        <taxon>Bacillati</taxon>
        <taxon>Bacillota</taxon>
        <taxon>Clostridia</taxon>
        <taxon>Eubacteriales</taxon>
        <taxon>Oscillospiraceae</taxon>
        <taxon>Ruminococcus</taxon>
    </lineage>
</organism>
<comment type="interaction">
    <interactant intactId="EBI-11178209">
        <id>W5IDC3</id>
    </interactant>
    <interactant intactId="EBI-11178202">
        <id>A0AEF5</id>
        <label>cttA</label>
    </interactant>
    <organismsDiffer>false</organismsDiffer>
    <experiments>2</experiments>
</comment>
<evidence type="ECO:0000313" key="1">
    <source>
        <dbReference type="PDB" id="4N2O"/>
    </source>
</evidence>
<name>W5IDC3_RUMFL</name>
<dbReference type="PDB" id="4N2O">
    <property type="method" value="X-ray"/>
    <property type="resolution" value="2.44 A"/>
    <property type="chains" value="A/B/C/D/E/F/G/H=1-201"/>
</dbReference>
<dbReference type="Gene3D" id="2.60.40.680">
    <property type="match status" value="1"/>
</dbReference>
<dbReference type="IntAct" id="W5IDC3">
    <property type="interactions" value="1"/>
</dbReference>
<protein>
    <submittedName>
        <fullName evidence="1">Autonomous cohesin</fullName>
    </submittedName>
</protein>
<dbReference type="PDBsum" id="4WKZ"/>
<sequence length="201" mass="22263">MGSSSVTADLNNAVINVDEMNEAFKDVPDLEGEGAHITLSNTTAKPGEMAEVTMSVSNADMQWNMCGIHIIYPDILKPEMKDPEERTVAFQKGDALEAATGIVCMEWQEGLPPVLTENKKGCLFLTAMFSGNQGGEGDMATFRFKVPDNAEPGAVYNLGYYYMNTDLFINEQNIPTYQKYAFTHMEGGTITVELEHHHHHH</sequence>
<dbReference type="PDBsum" id="4N2O"/>
<proteinExistence type="evidence at protein level"/>
<keyword evidence="2 3" id="KW-0002">3D-structure</keyword>
<dbReference type="PDB" id="4WKZ">
    <property type="method" value="X-ray"/>
    <property type="resolution" value="1.79 A"/>
    <property type="chains" value="B=4-194"/>
</dbReference>
<evidence type="ECO:0007829" key="3">
    <source>
        <dbReference type="PDB" id="4WKZ"/>
    </source>
</evidence>
<reference evidence="3" key="2">
    <citation type="submission" date="2014-10" db="PDB data bank">
        <title>Complex of autonomous ScaG cohesin CohG and X-doc domains.</title>
        <authorList>
            <person name="Voronov-Goldman M."/>
            <person name="Lamed R."/>
            <person name="Bayer E.A."/>
            <person name="Yaniv O."/>
            <person name="Shimon L.J.W."/>
        </authorList>
    </citation>
    <scope>X-RAY CRYSTALLOGRAPHY (1.79 ANGSTROMS) OF 4-194</scope>
</reference>
<dbReference type="MINT" id="W5IDC3"/>
<evidence type="ECO:0007829" key="2">
    <source>
        <dbReference type="PDB" id="4N2O"/>
    </source>
</evidence>
<reference evidence="1 2" key="1">
    <citation type="journal article" date="2014" name="Acta Crystallogr. F Struct. Biol. Commun.">
        <title>Structural characterization of a novel autonomous cohesin from Ruminococcus flavefaciens.</title>
        <authorList>
            <person name="Voronov-Goldman M."/>
            <person name="Levy-Assaraf M."/>
            <person name="Yaniv O."/>
            <person name="Wisserman G."/>
            <person name="Jindou S."/>
            <person name="Borovok I."/>
            <person name="Bayer E.A."/>
            <person name="Lamed R."/>
            <person name="Shimon L.J."/>
            <person name="Frolow F."/>
        </authorList>
    </citation>
    <scope>X-RAY CRYSTALLOGRAPHY (2.44 ANGSTROMS)</scope>
    <source>
        <strain evidence="1">FD-1</strain>
    </source>
</reference>